<dbReference type="InterPro" id="IPR013786">
    <property type="entry name" value="AcylCoA_DH/ox_N"/>
</dbReference>
<evidence type="ECO:0000259" key="3">
    <source>
        <dbReference type="Pfam" id="PF08028"/>
    </source>
</evidence>
<dbReference type="RefSeq" id="WP_146300650.1">
    <property type="nucleotide sequence ID" value="NZ_CP042301.2"/>
</dbReference>
<dbReference type="InterPro" id="IPR046373">
    <property type="entry name" value="Acyl-CoA_Oxase/DH_mid-dom_sf"/>
</dbReference>
<dbReference type="PANTHER" id="PTHR43884:SF12">
    <property type="entry name" value="ISOVALERYL-COA DEHYDROGENASE, MITOCHONDRIAL-RELATED"/>
    <property type="match status" value="1"/>
</dbReference>
<evidence type="ECO:0000313" key="4">
    <source>
        <dbReference type="EMBL" id="QDZ02009.1"/>
    </source>
</evidence>
<accession>A0A5B8L2I5</accession>
<dbReference type="GO" id="GO:0006552">
    <property type="term" value="P:L-leucine catabolic process"/>
    <property type="evidence" value="ECO:0007669"/>
    <property type="project" value="TreeGrafter"/>
</dbReference>
<evidence type="ECO:0000259" key="2">
    <source>
        <dbReference type="Pfam" id="PF02771"/>
    </source>
</evidence>
<dbReference type="PIRSF" id="PIRSF016578">
    <property type="entry name" value="HsaA"/>
    <property type="match status" value="1"/>
</dbReference>
<evidence type="ECO:0000313" key="5">
    <source>
        <dbReference type="Proteomes" id="UP000321389"/>
    </source>
</evidence>
<feature type="domain" description="Acyl-CoA dehydrogenase C-terminal" evidence="3">
    <location>
        <begin position="238"/>
        <end position="351"/>
    </location>
</feature>
<dbReference type="SUPFAM" id="SSF56645">
    <property type="entry name" value="Acyl-CoA dehydrogenase NM domain-like"/>
    <property type="match status" value="1"/>
</dbReference>
<proteinExistence type="predicted"/>
<dbReference type="InterPro" id="IPR009100">
    <property type="entry name" value="AcylCoA_DH/oxidase_NM_dom_sf"/>
</dbReference>
<gene>
    <name evidence="4" type="ORF">FQ775_17380</name>
</gene>
<dbReference type="OrthoDB" id="2986495at2"/>
<dbReference type="Gene3D" id="2.40.110.10">
    <property type="entry name" value="Butyryl-CoA Dehydrogenase, subunit A, domain 2"/>
    <property type="match status" value="1"/>
</dbReference>
<dbReference type="InterPro" id="IPR013107">
    <property type="entry name" value="Acyl-CoA_DH_C"/>
</dbReference>
<dbReference type="PANTHER" id="PTHR43884">
    <property type="entry name" value="ACYL-COA DEHYDROGENASE"/>
    <property type="match status" value="1"/>
</dbReference>
<organism evidence="4 5">
    <name type="scientific">Nitratireductor mangrovi</name>
    <dbReference type="NCBI Taxonomy" id="2599600"/>
    <lineage>
        <taxon>Bacteria</taxon>
        <taxon>Pseudomonadati</taxon>
        <taxon>Pseudomonadota</taxon>
        <taxon>Alphaproteobacteria</taxon>
        <taxon>Hyphomicrobiales</taxon>
        <taxon>Phyllobacteriaceae</taxon>
        <taxon>Nitratireductor</taxon>
    </lineage>
</organism>
<feature type="domain" description="Acyl-CoA dehydrogenase/oxidase N-terminal" evidence="2">
    <location>
        <begin position="22"/>
        <end position="94"/>
    </location>
</feature>
<dbReference type="Proteomes" id="UP000321389">
    <property type="component" value="Chromosome"/>
</dbReference>
<dbReference type="GO" id="GO:0050660">
    <property type="term" value="F:flavin adenine dinucleotide binding"/>
    <property type="evidence" value="ECO:0007669"/>
    <property type="project" value="InterPro"/>
</dbReference>
<keyword evidence="1" id="KW-0560">Oxidoreductase</keyword>
<dbReference type="EMBL" id="CP042301">
    <property type="protein sequence ID" value="QDZ02009.1"/>
    <property type="molecule type" value="Genomic_DNA"/>
</dbReference>
<keyword evidence="5" id="KW-1185">Reference proteome</keyword>
<sequence>MTEKIDLQHVLAEVGPAFSDGVAERDREAVFVAGHYDMLRRYKVFSAIVPLELGGGGASHGEMCAFIRGLAHHCSATALALSMHQHLVAAAVFNDRNGKPGRKLLEKVAGNETILVSTGANDWLSSNGTVEKADGGYLVSARKPFASGSPKGDVLVTSAPWQNPNEGWQVLHFPVPMRAEGVSLGGDWDTLGMRATGSETVILDKVFVAEDAVVLKRPRDAYHPAFSVILTVAMPLIVSAYVGVAEAAADIARGLAVKRADDPATPYLLGELENRLTTAQIAVDDMARITNDWAFAPTPANANAILVRKSIAAGAIIATVEKALEVAGGAGFYRKIGLERLLRDAHGVQFHPLPEKRQQQFTGRLALGLEPIDLTGTETSQARRAA</sequence>
<dbReference type="AlphaFoldDB" id="A0A5B8L2I5"/>
<dbReference type="SUPFAM" id="SSF47203">
    <property type="entry name" value="Acyl-CoA dehydrogenase C-terminal domain-like"/>
    <property type="match status" value="1"/>
</dbReference>
<name>A0A5B8L2I5_9HYPH</name>
<protein>
    <submittedName>
        <fullName evidence="4">Acyl-CoA/acyl-ACP dehydrogenase</fullName>
    </submittedName>
</protein>
<evidence type="ECO:0000256" key="1">
    <source>
        <dbReference type="ARBA" id="ARBA00023002"/>
    </source>
</evidence>
<reference evidence="4" key="1">
    <citation type="submission" date="2020-04" db="EMBL/GenBank/DDBJ databases">
        <title>Nitratireductor sp. nov. isolated from mangrove soil.</title>
        <authorList>
            <person name="Ye Y."/>
        </authorList>
    </citation>
    <scope>NUCLEOTIDE SEQUENCE</scope>
    <source>
        <strain evidence="4">SY7</strain>
    </source>
</reference>
<dbReference type="InterPro" id="IPR036250">
    <property type="entry name" value="AcylCo_DH-like_C"/>
</dbReference>
<dbReference type="KEGG" id="niy:FQ775_17380"/>
<dbReference type="Gene3D" id="1.20.140.10">
    <property type="entry name" value="Butyryl-CoA Dehydrogenase, subunit A, domain 3"/>
    <property type="match status" value="1"/>
</dbReference>
<dbReference type="Gene3D" id="1.10.540.10">
    <property type="entry name" value="Acyl-CoA dehydrogenase/oxidase, N-terminal domain"/>
    <property type="match status" value="1"/>
</dbReference>
<dbReference type="GO" id="GO:0008470">
    <property type="term" value="F:3-methylbutanoyl-CoA dehydrogenase activity"/>
    <property type="evidence" value="ECO:0007669"/>
    <property type="project" value="TreeGrafter"/>
</dbReference>
<dbReference type="InterPro" id="IPR037069">
    <property type="entry name" value="AcylCoA_DH/ox_N_sf"/>
</dbReference>
<dbReference type="Pfam" id="PF08028">
    <property type="entry name" value="Acyl-CoA_dh_2"/>
    <property type="match status" value="1"/>
</dbReference>
<dbReference type="Pfam" id="PF02771">
    <property type="entry name" value="Acyl-CoA_dh_N"/>
    <property type="match status" value="1"/>
</dbReference>